<organism evidence="1">
    <name type="scientific">Schistocephalus solidus</name>
    <name type="common">Tapeworm</name>
    <dbReference type="NCBI Taxonomy" id="70667"/>
    <lineage>
        <taxon>Eukaryota</taxon>
        <taxon>Metazoa</taxon>
        <taxon>Spiralia</taxon>
        <taxon>Lophotrochozoa</taxon>
        <taxon>Platyhelminthes</taxon>
        <taxon>Cestoda</taxon>
        <taxon>Eucestoda</taxon>
        <taxon>Diphyllobothriidea</taxon>
        <taxon>Diphyllobothriidae</taxon>
        <taxon>Schistocephalus</taxon>
    </lineage>
</organism>
<gene>
    <name evidence="1" type="ORF">TR119946</name>
</gene>
<sequence length="109" mass="11925">CKLPGRPLAFTRWPVSTTCARVFWVDRCSPTRLIKLASLRAGTEFGITPSAGLKAVRKNFRNCVAKTEETETAAICSCRGSCACLLSSCIKYLKVGLGERIEQLLNNSL</sequence>
<feature type="non-terminal residue" evidence="1">
    <location>
        <position position="1"/>
    </location>
</feature>
<protein>
    <submittedName>
        <fullName evidence="1">Uncharacterized protein</fullName>
    </submittedName>
</protein>
<accession>A0A0V0J2P2</accession>
<name>A0A0V0J2P2_SCHSO</name>
<dbReference type="AlphaFoldDB" id="A0A0V0J2P2"/>
<dbReference type="EMBL" id="GEEE01003382">
    <property type="protein sequence ID" value="JAP59843.1"/>
    <property type="molecule type" value="Transcribed_RNA"/>
</dbReference>
<reference evidence="1" key="1">
    <citation type="submission" date="2016-01" db="EMBL/GenBank/DDBJ databases">
        <title>Reference transcriptome for the parasite Schistocephalus solidus: insights into the molecular evolution of parasitism.</title>
        <authorList>
            <person name="Hebert F.O."/>
            <person name="Grambauer S."/>
            <person name="Barber I."/>
            <person name="Landry C.R."/>
            <person name="Aubin-Horth N."/>
        </authorList>
    </citation>
    <scope>NUCLEOTIDE SEQUENCE</scope>
</reference>
<proteinExistence type="predicted"/>
<evidence type="ECO:0000313" key="1">
    <source>
        <dbReference type="EMBL" id="JAP59843.1"/>
    </source>
</evidence>